<evidence type="ECO:0000313" key="4">
    <source>
        <dbReference type="EMBL" id="TYR98432.1"/>
    </source>
</evidence>
<evidence type="ECO:0000259" key="2">
    <source>
        <dbReference type="Pfam" id="PF00188"/>
    </source>
</evidence>
<dbReference type="PANTHER" id="PTHR31157">
    <property type="entry name" value="SCP DOMAIN-CONTAINING PROTEIN"/>
    <property type="match status" value="1"/>
</dbReference>
<dbReference type="Gene3D" id="3.40.33.10">
    <property type="entry name" value="CAP"/>
    <property type="match status" value="1"/>
</dbReference>
<evidence type="ECO:0000256" key="1">
    <source>
        <dbReference type="SAM" id="MobiDB-lite"/>
    </source>
</evidence>
<dbReference type="InterPro" id="IPR014044">
    <property type="entry name" value="CAP_dom"/>
</dbReference>
<dbReference type="CDD" id="cd05379">
    <property type="entry name" value="CAP_bacterial"/>
    <property type="match status" value="1"/>
</dbReference>
<evidence type="ECO:0000259" key="3">
    <source>
        <dbReference type="Pfam" id="PF14504"/>
    </source>
</evidence>
<dbReference type="SUPFAM" id="SSF55797">
    <property type="entry name" value="PR-1-like"/>
    <property type="match status" value="1"/>
</dbReference>
<dbReference type="EMBL" id="VTEG01000011">
    <property type="protein sequence ID" value="TYR98432.1"/>
    <property type="molecule type" value="Genomic_DNA"/>
</dbReference>
<feature type="domain" description="SCP" evidence="2">
    <location>
        <begin position="238"/>
        <end position="351"/>
    </location>
</feature>
<dbReference type="InterPro" id="IPR029410">
    <property type="entry name" value="CAP_assoc"/>
</dbReference>
<dbReference type="Pfam" id="PF00188">
    <property type="entry name" value="CAP"/>
    <property type="match status" value="1"/>
</dbReference>
<gene>
    <name evidence="4" type="ORF">FZC84_14760</name>
</gene>
<proteinExistence type="predicted"/>
<reference evidence="4 5" key="1">
    <citation type="submission" date="2019-08" db="EMBL/GenBank/DDBJ databases">
        <title>Bacillus genomes from the desert of Cuatro Cienegas, Coahuila.</title>
        <authorList>
            <person name="Olmedo-Alvarez G."/>
        </authorList>
    </citation>
    <scope>NUCLEOTIDE SEQUENCE [LARGE SCALE GENOMIC DNA]</scope>
    <source>
        <strain evidence="4 5">CH128b_4D</strain>
    </source>
</reference>
<comment type="caution">
    <text evidence="4">The sequence shown here is derived from an EMBL/GenBank/DDBJ whole genome shotgun (WGS) entry which is preliminary data.</text>
</comment>
<evidence type="ECO:0000313" key="5">
    <source>
        <dbReference type="Proteomes" id="UP000325182"/>
    </source>
</evidence>
<dbReference type="Proteomes" id="UP000325182">
    <property type="component" value="Unassembled WGS sequence"/>
</dbReference>
<name>A0A5D4M9S3_9BACI</name>
<feature type="region of interest" description="Disordered" evidence="1">
    <location>
        <begin position="30"/>
        <end position="52"/>
    </location>
</feature>
<accession>A0A5D4M9S3</accession>
<sequence length="354" mass="39962">MKTLLRILTILAIIIFVGIYSNGKQDDTPILQGPAINEPQEDQNDSLNGTEKNLTPGGPAQGIASFINKSAEELVAQLGEPDRIDPSAYGYEWWIYHISDQQYFQVGILRSKIVTIYAAGDEAEIEPFKVGQTIKEIYQTSPVESEVVVKVNEGTYRFELSEEDLNTRMLTTLGDVYAQLNLDKYTGKLVSIRLFNKEALVEQRPYEMVYRGELMEESEIPQEKWNEIAEGSEKQIFDITNIIRSSYEAGEVEWDEETASVAEQHSKDMFEQDYFSHESPTSGTLADRLESAEVAFGMAGENIAAQYADGPAAVHGWLNSEGHRKTLLEPDFTHLGVGVYRKYFTQNFIQQFQP</sequence>
<dbReference type="InterPro" id="IPR035940">
    <property type="entry name" value="CAP_sf"/>
</dbReference>
<dbReference type="AlphaFoldDB" id="A0A5D4M9S3"/>
<organism evidence="4 5">
    <name type="scientific">Rossellomorea vietnamensis</name>
    <dbReference type="NCBI Taxonomy" id="218284"/>
    <lineage>
        <taxon>Bacteria</taxon>
        <taxon>Bacillati</taxon>
        <taxon>Bacillota</taxon>
        <taxon>Bacilli</taxon>
        <taxon>Bacillales</taxon>
        <taxon>Bacillaceae</taxon>
        <taxon>Rossellomorea</taxon>
    </lineage>
</organism>
<feature type="domain" description="CAP-associated" evidence="3">
    <location>
        <begin position="67"/>
        <end position="206"/>
    </location>
</feature>
<dbReference type="Pfam" id="PF14504">
    <property type="entry name" value="CAP_assoc_N"/>
    <property type="match status" value="1"/>
</dbReference>
<dbReference type="PANTHER" id="PTHR31157:SF26">
    <property type="entry name" value="SCP-LIKE EXTRACELLULAR PROTEIN"/>
    <property type="match status" value="1"/>
</dbReference>
<protein>
    <submittedName>
        <fullName evidence="4">Uncharacterized protein</fullName>
    </submittedName>
</protein>